<dbReference type="Pfam" id="PF22277">
    <property type="entry name" value="EncFtn-like"/>
    <property type="match status" value="1"/>
</dbReference>
<sequence>MAGQVLHAPREKLSRHTMALHHAISSLMEELEAVDWYRQRADDCEDDSLRDILLHNMREEIEHAMMTLEWLRRNDDDFAEQIKTYLFTEGPITEVEEDATDGAAGAGGKGASSGDGAKGNSEDGLTIGSLKRRR</sequence>
<proteinExistence type="predicted"/>
<feature type="compositionally biased region" description="Gly residues" evidence="6">
    <location>
        <begin position="104"/>
        <end position="117"/>
    </location>
</feature>
<dbReference type="SUPFAM" id="SSF47240">
    <property type="entry name" value="Ferritin-like"/>
    <property type="match status" value="1"/>
</dbReference>
<evidence type="ECO:0000256" key="6">
    <source>
        <dbReference type="SAM" id="MobiDB-lite"/>
    </source>
</evidence>
<evidence type="ECO:0000313" key="8">
    <source>
        <dbReference type="Proteomes" id="UP001413721"/>
    </source>
</evidence>
<evidence type="ECO:0000256" key="2">
    <source>
        <dbReference type="ARBA" id="ARBA00022723"/>
    </source>
</evidence>
<accession>A0ABU9YI29</accession>
<evidence type="ECO:0000313" key="7">
    <source>
        <dbReference type="EMBL" id="MEN2988433.1"/>
    </source>
</evidence>
<dbReference type="Gene3D" id="6.10.140.1960">
    <property type="match status" value="1"/>
</dbReference>
<dbReference type="InterPro" id="IPR030907">
    <property type="entry name" value="Ferrit_encaps"/>
</dbReference>
<keyword evidence="1" id="KW-0409">Iron storage</keyword>
<keyword evidence="8" id="KW-1185">Reference proteome</keyword>
<dbReference type="Proteomes" id="UP001413721">
    <property type="component" value="Unassembled WGS sequence"/>
</dbReference>
<organism evidence="7 8">
    <name type="scientific">Tistrella arctica</name>
    <dbReference type="NCBI Taxonomy" id="3133430"/>
    <lineage>
        <taxon>Bacteria</taxon>
        <taxon>Pseudomonadati</taxon>
        <taxon>Pseudomonadota</taxon>
        <taxon>Alphaproteobacteria</taxon>
        <taxon>Geminicoccales</taxon>
        <taxon>Geminicoccaceae</taxon>
        <taxon>Tistrella</taxon>
    </lineage>
</organism>
<evidence type="ECO:0000256" key="4">
    <source>
        <dbReference type="ARBA" id="ARBA00033738"/>
    </source>
</evidence>
<keyword evidence="2" id="KW-0479">Metal-binding</keyword>
<protein>
    <submittedName>
        <fullName evidence="7">Encapsulin-associated ferritin-like protein</fullName>
    </submittedName>
</protein>
<reference evidence="7 8" key="1">
    <citation type="submission" date="2024-03" db="EMBL/GenBank/DDBJ databases">
        <title>High-quality draft genome sequencing of Tistrella sp. BH-R2-4.</title>
        <authorList>
            <person name="Dong C."/>
        </authorList>
    </citation>
    <scope>NUCLEOTIDE SEQUENCE [LARGE SCALE GENOMIC DNA]</scope>
    <source>
        <strain evidence="7 8">BH-R2-4</strain>
    </source>
</reference>
<dbReference type="InterPro" id="IPR054581">
    <property type="entry name" value="EncFtn-like"/>
</dbReference>
<name>A0ABU9YI29_9PROT</name>
<evidence type="ECO:0000256" key="5">
    <source>
        <dbReference type="ARBA" id="ARBA00033787"/>
    </source>
</evidence>
<dbReference type="InterPro" id="IPR009078">
    <property type="entry name" value="Ferritin-like_SF"/>
</dbReference>
<dbReference type="RefSeq" id="WP_345934738.1">
    <property type="nucleotide sequence ID" value="NZ_JBBKTV010000008.1"/>
</dbReference>
<dbReference type="EMBL" id="JBBKTW010000003">
    <property type="protein sequence ID" value="MEN2988433.1"/>
    <property type="molecule type" value="Genomic_DNA"/>
</dbReference>
<feature type="region of interest" description="Disordered" evidence="6">
    <location>
        <begin position="93"/>
        <end position="134"/>
    </location>
</feature>
<keyword evidence="5" id="KW-1284">Encapsulin nanocompartment</keyword>
<evidence type="ECO:0000256" key="1">
    <source>
        <dbReference type="ARBA" id="ARBA00022434"/>
    </source>
</evidence>
<comment type="caution">
    <text evidence="7">The sequence shown here is derived from an EMBL/GenBank/DDBJ whole genome shotgun (WGS) entry which is preliminary data.</text>
</comment>
<evidence type="ECO:0000256" key="3">
    <source>
        <dbReference type="ARBA" id="ARBA00023004"/>
    </source>
</evidence>
<dbReference type="NCBIfam" id="TIGR04535">
    <property type="entry name" value="ferrit_encaps"/>
    <property type="match status" value="1"/>
</dbReference>
<gene>
    <name evidence="7" type="ORF">WG926_08975</name>
</gene>
<comment type="subcellular location">
    <subcellularLocation>
        <location evidence="4">Encapsulin nanocompartment</location>
    </subcellularLocation>
</comment>
<keyword evidence="3" id="KW-0408">Iron</keyword>